<evidence type="ECO:0000313" key="7">
    <source>
        <dbReference type="EMBL" id="SEN78654.1"/>
    </source>
</evidence>
<evidence type="ECO:0000313" key="8">
    <source>
        <dbReference type="Proteomes" id="UP000198984"/>
    </source>
</evidence>
<dbReference type="InterPro" id="IPR012944">
    <property type="entry name" value="SusD_RagB_dom"/>
</dbReference>
<sequence>MKKIIAGICIASTLLSASCKKDFTNPSAAKEDDVFTSTQAVTAVATGLQRIYSTNRAGALYNIVTANGFSTNELLLMNPGNVPENQLNSGGGTVDGTNTILANIWSNGNKIIFDANRVINYAQGMEDKAYASGLIGYATIFKALALGNMSMYWQQVPDTTGTLTTSVNFIDRVAGFNKAIGWIDRALAAMAANAPSSGFLTNIPAGIDIPNTLQALKARYALFAGNYALALSTANNVDLTKTAVFNYDAVFTNPIWETSTSTNNVWQVIDSTLGLPVGLQPNLADQRVPFYTALNLTIAPRYRIKGFGADKNTQWPVFLPGEITLIKAECYARQNDLNTGLTELNKVVTKTAANDPLKVGAALPAITGPLSQAQLLTAIYQNRCIELYMSGLKMEDMRRFNRPLTERKRNFFPYPFAERDNNPNTPADPDF</sequence>
<protein>
    <submittedName>
        <fullName evidence="7">SusD family protein</fullName>
    </submittedName>
</protein>
<dbReference type="PROSITE" id="PS51257">
    <property type="entry name" value="PROKAR_LIPOPROTEIN"/>
    <property type="match status" value="1"/>
</dbReference>
<keyword evidence="4" id="KW-0472">Membrane</keyword>
<evidence type="ECO:0000256" key="3">
    <source>
        <dbReference type="ARBA" id="ARBA00022729"/>
    </source>
</evidence>
<name>A0A1H8JCX7_9BACT</name>
<keyword evidence="3" id="KW-0732">Signal</keyword>
<evidence type="ECO:0000259" key="6">
    <source>
        <dbReference type="Pfam" id="PF07980"/>
    </source>
</evidence>
<accession>A0A1H8JCX7</accession>
<keyword evidence="5" id="KW-0998">Cell outer membrane</keyword>
<evidence type="ECO:0000256" key="5">
    <source>
        <dbReference type="ARBA" id="ARBA00023237"/>
    </source>
</evidence>
<reference evidence="7 8" key="1">
    <citation type="submission" date="2016-10" db="EMBL/GenBank/DDBJ databases">
        <authorList>
            <person name="de Groot N.N."/>
        </authorList>
    </citation>
    <scope>NUCLEOTIDE SEQUENCE [LARGE SCALE GENOMIC DNA]</scope>
    <source>
        <strain evidence="7 8">DSM 21039</strain>
    </source>
</reference>
<organism evidence="7 8">
    <name type="scientific">Chitinophaga rupis</name>
    <dbReference type="NCBI Taxonomy" id="573321"/>
    <lineage>
        <taxon>Bacteria</taxon>
        <taxon>Pseudomonadati</taxon>
        <taxon>Bacteroidota</taxon>
        <taxon>Chitinophagia</taxon>
        <taxon>Chitinophagales</taxon>
        <taxon>Chitinophagaceae</taxon>
        <taxon>Chitinophaga</taxon>
    </lineage>
</organism>
<dbReference type="OrthoDB" id="1522814at2"/>
<comment type="similarity">
    <text evidence="2">Belongs to the SusD family.</text>
</comment>
<dbReference type="Proteomes" id="UP000198984">
    <property type="component" value="Unassembled WGS sequence"/>
</dbReference>
<dbReference type="Pfam" id="PF07980">
    <property type="entry name" value="SusD_RagB"/>
    <property type="match status" value="1"/>
</dbReference>
<dbReference type="Gene3D" id="1.25.40.390">
    <property type="match status" value="1"/>
</dbReference>
<comment type="subcellular location">
    <subcellularLocation>
        <location evidence="1">Cell outer membrane</location>
    </subcellularLocation>
</comment>
<feature type="domain" description="RagB/SusD" evidence="6">
    <location>
        <begin position="311"/>
        <end position="416"/>
    </location>
</feature>
<dbReference type="EMBL" id="FOBB01000013">
    <property type="protein sequence ID" value="SEN78654.1"/>
    <property type="molecule type" value="Genomic_DNA"/>
</dbReference>
<gene>
    <name evidence="7" type="ORF">SAMN04488505_1134</name>
</gene>
<dbReference type="AlphaFoldDB" id="A0A1H8JCX7"/>
<dbReference type="RefSeq" id="WP_089920922.1">
    <property type="nucleotide sequence ID" value="NZ_FOBB01000013.1"/>
</dbReference>
<dbReference type="InterPro" id="IPR011990">
    <property type="entry name" value="TPR-like_helical_dom_sf"/>
</dbReference>
<dbReference type="GO" id="GO:0009279">
    <property type="term" value="C:cell outer membrane"/>
    <property type="evidence" value="ECO:0007669"/>
    <property type="project" value="UniProtKB-SubCell"/>
</dbReference>
<proteinExistence type="inferred from homology"/>
<evidence type="ECO:0000256" key="4">
    <source>
        <dbReference type="ARBA" id="ARBA00023136"/>
    </source>
</evidence>
<evidence type="ECO:0000256" key="1">
    <source>
        <dbReference type="ARBA" id="ARBA00004442"/>
    </source>
</evidence>
<keyword evidence="8" id="KW-1185">Reference proteome</keyword>
<dbReference type="SUPFAM" id="SSF48452">
    <property type="entry name" value="TPR-like"/>
    <property type="match status" value="1"/>
</dbReference>
<evidence type="ECO:0000256" key="2">
    <source>
        <dbReference type="ARBA" id="ARBA00006275"/>
    </source>
</evidence>
<dbReference type="STRING" id="573321.SAMN04488505_1134"/>